<dbReference type="Gene3D" id="1.20.1610.10">
    <property type="entry name" value="alpha-1,2-mannosidases domains"/>
    <property type="match status" value="1"/>
</dbReference>
<dbReference type="SUPFAM" id="SSF48208">
    <property type="entry name" value="Six-hairpin glycosidases"/>
    <property type="match status" value="1"/>
</dbReference>
<keyword evidence="1" id="KW-0732">Signal</keyword>
<evidence type="ECO:0000259" key="2">
    <source>
        <dbReference type="Pfam" id="PF07971"/>
    </source>
</evidence>
<dbReference type="FunFam" id="3.30.2080.10:FF:000001">
    <property type="entry name" value="Alpha-1,2-mannosidase subfamily"/>
    <property type="match status" value="1"/>
</dbReference>
<dbReference type="GO" id="GO:0005975">
    <property type="term" value="P:carbohydrate metabolic process"/>
    <property type="evidence" value="ECO:0007669"/>
    <property type="project" value="InterPro"/>
</dbReference>
<dbReference type="PANTHER" id="PTHR12143:SF42">
    <property type="entry name" value="PUTATIVE SUBFAMILY (AFU_ORTHOLOGUE AFUA_6G13760)-RELATED"/>
    <property type="match status" value="1"/>
</dbReference>
<dbReference type="Pfam" id="PF07971">
    <property type="entry name" value="Glyco_hydro_92"/>
    <property type="match status" value="1"/>
</dbReference>
<organism evidence="4">
    <name type="scientific">Blastobotrys adeninivorans</name>
    <name type="common">Yeast</name>
    <name type="synonym">Arxula adeninivorans</name>
    <dbReference type="NCBI Taxonomy" id="409370"/>
    <lineage>
        <taxon>Eukaryota</taxon>
        <taxon>Fungi</taxon>
        <taxon>Dikarya</taxon>
        <taxon>Ascomycota</taxon>
        <taxon>Saccharomycotina</taxon>
        <taxon>Dipodascomycetes</taxon>
        <taxon>Dipodascales</taxon>
        <taxon>Trichomonascaceae</taxon>
        <taxon>Blastobotrys</taxon>
    </lineage>
</organism>
<proteinExistence type="predicted"/>
<dbReference type="Gene3D" id="1.20.1050.60">
    <property type="entry name" value="alpha-1,2-mannosidase"/>
    <property type="match status" value="1"/>
</dbReference>
<dbReference type="GO" id="GO:0005634">
    <property type="term" value="C:nucleus"/>
    <property type="evidence" value="ECO:0007669"/>
    <property type="project" value="TreeGrafter"/>
</dbReference>
<name>A0A060TBF7_BLAAD</name>
<dbReference type="EMBL" id="HG937694">
    <property type="protein sequence ID" value="CDP38288.1"/>
    <property type="molecule type" value="Genomic_DNA"/>
</dbReference>
<feature type="signal peptide" evidence="1">
    <location>
        <begin position="1"/>
        <end position="16"/>
    </location>
</feature>
<feature type="domain" description="Glycosyl hydrolase family 92" evidence="2">
    <location>
        <begin position="262"/>
        <end position="738"/>
    </location>
</feature>
<reference evidence="4" key="1">
    <citation type="submission" date="2014-02" db="EMBL/GenBank/DDBJ databases">
        <authorList>
            <person name="Genoscope - CEA"/>
        </authorList>
    </citation>
    <scope>NUCLEOTIDE SEQUENCE</scope>
    <source>
        <strain evidence="4">LS3</strain>
    </source>
</reference>
<dbReference type="InterPro" id="IPR008928">
    <property type="entry name" value="6-hairpin_glycosidase_sf"/>
</dbReference>
<dbReference type="InterPro" id="IPR014718">
    <property type="entry name" value="GH-type_carb-bd"/>
</dbReference>
<protein>
    <submittedName>
        <fullName evidence="4">ARAD1D31328p</fullName>
    </submittedName>
</protein>
<dbReference type="InterPro" id="IPR041371">
    <property type="entry name" value="GH92_N"/>
</dbReference>
<feature type="chain" id="PRO_5001587799" evidence="1">
    <location>
        <begin position="17"/>
        <end position="763"/>
    </location>
</feature>
<evidence type="ECO:0000259" key="3">
    <source>
        <dbReference type="Pfam" id="PF17678"/>
    </source>
</evidence>
<gene>
    <name evidence="4" type="ORF">GNLVRS02_ARAD1D31328g</name>
</gene>
<sequence length="763" mass="84236">MLSFVALLATAVVAEFAPTDYVRPLIGTDGGGHVFPGPSLPFSLSKPGPDCIGDNNQGGFHPGSAIHGFSQLHDDGTGGAQSLGNFPIVPHSNCTDDDWKKCPVGQTDRAKNYTSVSASPGYFSCSLNDSSAVELTTTRRTALHHYTFPEDRSPVLAFDLNDMARSRSAGEAKIQKNGTRIVGYSTFMPSFGDGTYESYFCADIKSSTPVTSYGLYSNDKTYNNDTLDNSMIDGNAGVLVQFKKGTRDVMVRVGLSFLSTDQACKNGESEIPSFDFNSTLNDAKKAWNDQLSNVKVTSPGYANNSDQLALFYSSLYRTYLSPQNYTGESQAWKTNAPVFSSFYCIWDLYRTTFPLYSIFAPKAEVEMLNSLLDIYDHRGWLPDCRMAFNAGWTQGGSDADNVFADAYLKGIGKDSVNWTKAYEALVKDAEEEPPVWDVEGRGGLESWKDLHYIPKDDEDTLGRGLRTRSASRTLEYAYNDFAVSILARAVNNTSACNKYLKRSDYWKNIWRTDIESAGFKGFLQPKFANGSWAFQDPKFCSPVMNFTSCFLNENGGEFYEASSWTYSLLPAHDYASLIDMVGGPETLVKRLDAFFHQGYQDVGDEIGWLPIFLGHYIGNTTIAIDRIRELIPAHFNTSMLGIPGNDDSGAMASFSVFTMLGFYPNAGQNVYLLTSPFFNETSITNEITNKTARITAHGLSNKNIYIQSAKLNGNNHDQAWISHDFFTSGGHLEYEMGSTPSNWGKALPPSVSKGDYDCDKPLI</sequence>
<dbReference type="GO" id="GO:0030246">
    <property type="term" value="F:carbohydrate binding"/>
    <property type="evidence" value="ECO:0007669"/>
    <property type="project" value="InterPro"/>
</dbReference>
<dbReference type="InterPro" id="IPR005887">
    <property type="entry name" value="GH92_a_mannosidase_put"/>
</dbReference>
<dbReference type="Gene3D" id="3.30.2080.10">
    <property type="entry name" value="GH92 mannosidase domain"/>
    <property type="match status" value="1"/>
</dbReference>
<evidence type="ECO:0000256" key="1">
    <source>
        <dbReference type="SAM" id="SignalP"/>
    </source>
</evidence>
<dbReference type="Gene3D" id="2.70.98.10">
    <property type="match status" value="1"/>
</dbReference>
<accession>A0A060TBF7</accession>
<dbReference type="InterPro" id="IPR012939">
    <property type="entry name" value="Glyco_hydro_92"/>
</dbReference>
<dbReference type="AlphaFoldDB" id="A0A060TBF7"/>
<dbReference type="GO" id="GO:0005829">
    <property type="term" value="C:cytosol"/>
    <property type="evidence" value="ECO:0007669"/>
    <property type="project" value="TreeGrafter"/>
</dbReference>
<dbReference type="GO" id="GO:0006516">
    <property type="term" value="P:glycoprotein catabolic process"/>
    <property type="evidence" value="ECO:0007669"/>
    <property type="project" value="TreeGrafter"/>
</dbReference>
<dbReference type="GO" id="GO:0000224">
    <property type="term" value="F:peptide-N4-(N-acetyl-beta-glucosaminyl)asparagine amidase activity"/>
    <property type="evidence" value="ECO:0007669"/>
    <property type="project" value="TreeGrafter"/>
</dbReference>
<dbReference type="InterPro" id="IPR050883">
    <property type="entry name" value="PNGase"/>
</dbReference>
<reference evidence="4" key="2">
    <citation type="submission" date="2014-06" db="EMBL/GenBank/DDBJ databases">
        <title>The complete genome of Blastobotrys (Arxula) adeninivorans LS3 - a yeast of biotechnological interest.</title>
        <authorList>
            <person name="Kunze G."/>
            <person name="Gaillardin C."/>
            <person name="Czernicka M."/>
            <person name="Durrens P."/>
            <person name="Martin T."/>
            <person name="Boer E."/>
            <person name="Gabaldon T."/>
            <person name="Cruz J."/>
            <person name="Talla E."/>
            <person name="Marck C."/>
            <person name="Goffeau A."/>
            <person name="Barbe V."/>
            <person name="Baret P."/>
            <person name="Baronian K."/>
            <person name="Beier S."/>
            <person name="Bleykasten C."/>
            <person name="Bode R."/>
            <person name="Casaregola S."/>
            <person name="Despons L."/>
            <person name="Fairhead C."/>
            <person name="Giersberg M."/>
            <person name="Gierski P."/>
            <person name="Hahnel U."/>
            <person name="Hartmann A."/>
            <person name="Jankowska D."/>
            <person name="Jubin C."/>
            <person name="Jung P."/>
            <person name="Lafontaine I."/>
            <person name="Leh-Louis V."/>
            <person name="Lemaire M."/>
            <person name="Marcet-Houben M."/>
            <person name="Mascher M."/>
            <person name="Morel G."/>
            <person name="Richard G.-F."/>
            <person name="Riechen J."/>
            <person name="Sacerdot C."/>
            <person name="Sarkar A."/>
            <person name="Savel G."/>
            <person name="Schacherer J."/>
            <person name="Sherman D."/>
            <person name="Straub M.-L."/>
            <person name="Stein N."/>
            <person name="Thierry A."/>
            <person name="Trautwein-Schult A."/>
            <person name="Westhof E."/>
            <person name="Worch S."/>
            <person name="Dujon B."/>
            <person name="Souciet J.-L."/>
            <person name="Wincker P."/>
            <person name="Scholz U."/>
            <person name="Neuveglise N."/>
        </authorList>
    </citation>
    <scope>NUCLEOTIDE SEQUENCE</scope>
    <source>
        <strain evidence="4">LS3</strain>
    </source>
</reference>
<dbReference type="NCBIfam" id="TIGR01180">
    <property type="entry name" value="aman2_put"/>
    <property type="match status" value="1"/>
</dbReference>
<dbReference type="FunFam" id="1.20.1050.60:FF:000002">
    <property type="entry name" value="Glycosyl hydrolase family 92"/>
    <property type="match status" value="1"/>
</dbReference>
<dbReference type="PhylomeDB" id="A0A060TBF7"/>
<dbReference type="PANTHER" id="PTHR12143">
    <property type="entry name" value="PEPTIDE N-GLYCANASE PNGASE -RELATED"/>
    <property type="match status" value="1"/>
</dbReference>
<feature type="domain" description="Glycosyl hydrolase family 92 N-terminal" evidence="3">
    <location>
        <begin position="21"/>
        <end position="256"/>
    </location>
</feature>
<dbReference type="Pfam" id="PF17678">
    <property type="entry name" value="Glyco_hydro_92N"/>
    <property type="match status" value="1"/>
</dbReference>
<evidence type="ECO:0000313" key="4">
    <source>
        <dbReference type="EMBL" id="CDP38288.1"/>
    </source>
</evidence>